<dbReference type="RefSeq" id="WP_094205941.1">
    <property type="nucleotide sequence ID" value="NZ_NDYC01000026.1"/>
</dbReference>
<comment type="similarity">
    <text evidence="6">Belongs to the ABC-4 integral membrane protein family.</text>
</comment>
<feature type="transmembrane region" description="Helical" evidence="6">
    <location>
        <begin position="197"/>
        <end position="216"/>
    </location>
</feature>
<dbReference type="PIRSF" id="PIRSF018968">
    <property type="entry name" value="ABC_permease_BceB"/>
    <property type="match status" value="1"/>
</dbReference>
<evidence type="ECO:0000256" key="3">
    <source>
        <dbReference type="ARBA" id="ARBA00022692"/>
    </source>
</evidence>
<feature type="transmembrane region" description="Helical" evidence="6">
    <location>
        <begin position="154"/>
        <end position="176"/>
    </location>
</feature>
<feature type="transmembrane region" description="Helical" evidence="6">
    <location>
        <begin position="21"/>
        <end position="41"/>
    </location>
</feature>
<keyword evidence="2 6" id="KW-1003">Cell membrane</keyword>
<dbReference type="InterPro" id="IPR052536">
    <property type="entry name" value="ABC-4_Integral_Memb_Prot"/>
</dbReference>
<evidence type="ECO:0000256" key="5">
    <source>
        <dbReference type="ARBA" id="ARBA00023136"/>
    </source>
</evidence>
<feature type="transmembrane region" description="Helical" evidence="6">
    <location>
        <begin position="228"/>
        <end position="252"/>
    </location>
</feature>
<keyword evidence="6" id="KW-0813">Transport</keyword>
<dbReference type="PANTHER" id="PTHR46795:SF3">
    <property type="entry name" value="ABC TRANSPORTER PERMEASE"/>
    <property type="match status" value="1"/>
</dbReference>
<keyword evidence="3 6" id="KW-0812">Transmembrane</keyword>
<feature type="transmembrane region" description="Helical" evidence="6">
    <location>
        <begin position="53"/>
        <end position="75"/>
    </location>
</feature>
<sequence>MNSKLSTKFALKNLKANKIVNIPYILSTSIMVAILFIMISLLDNKYVMQKDQFGAIIVFGSIIISIFTFAIIMYANRFLIKRRFKEFGLYRVFGLENKHINRILLKEKSIFFVIISILTIVFGITLGKVLFLAVGKLMQENFSIMQFGVSTKAVILSLLFNLVISVLTFIFDILNIKSATTRDLFAKGQKSESEPKVKVIFFILAIILTAIGYYIALTIEGSFESLLMFFVASLLVLFGTYCGFVAITIFVLKTMKKNKSFFYKSKNFITVSGMLYRMKSNAVGLASIAILCTGVVVSLSTTMAIYNSAEKVVDSTVNRDYKFTETIIPDKNFSKNIEKEKTRLKNLVTEKTNPKNDYYKVSTMMFANLDGNKFSKVGMNNTKTVYIMIQTLDSFNDKFNKKYTLNNGEILLNSNYMKYITSDKITLGSADYKFKKIDELEGRNVAVDMFYVVVKNDEDLVRFCNDFRMPTDNEVASKPLEVDVSYFLDSDKKLDGKEFISKDSSLQFVSRQETKTGVYSMFGAFLYIGFIISFVLLIGTSIIAYYKHLSEGIEDRKNIQTMKKVGLSNKMIKKTSSQQIYWMFFLPLFVAVIHSAVASKMLYQLCGLFGIRNISEFAIPFAISVAIIIVVYFVIFKITSNVYYNLVSEEE</sequence>
<dbReference type="AlphaFoldDB" id="A0A233V3Z4"/>
<feature type="transmembrane region" description="Helical" evidence="6">
    <location>
        <begin position="110"/>
        <end position="134"/>
    </location>
</feature>
<proteinExistence type="inferred from homology"/>
<feature type="transmembrane region" description="Helical" evidence="6">
    <location>
        <begin position="518"/>
        <end position="546"/>
    </location>
</feature>
<evidence type="ECO:0000256" key="2">
    <source>
        <dbReference type="ARBA" id="ARBA00022475"/>
    </source>
</evidence>
<feature type="transmembrane region" description="Helical" evidence="6">
    <location>
        <begin position="580"/>
        <end position="597"/>
    </location>
</feature>
<feature type="transmembrane region" description="Helical" evidence="6">
    <location>
        <begin position="282"/>
        <end position="306"/>
    </location>
</feature>
<dbReference type="Pfam" id="PF02687">
    <property type="entry name" value="FtsX"/>
    <property type="match status" value="1"/>
</dbReference>
<feature type="transmembrane region" description="Helical" evidence="6">
    <location>
        <begin position="617"/>
        <end position="636"/>
    </location>
</feature>
<name>A0A233V3Z4_FINMA</name>
<evidence type="ECO:0000313" key="8">
    <source>
        <dbReference type="EMBL" id="OXZ27122.1"/>
    </source>
</evidence>
<organism evidence="8 9">
    <name type="scientific">Finegoldia magna</name>
    <name type="common">Peptostreptococcus magnus</name>
    <dbReference type="NCBI Taxonomy" id="1260"/>
    <lineage>
        <taxon>Bacteria</taxon>
        <taxon>Bacillati</taxon>
        <taxon>Bacillota</taxon>
        <taxon>Tissierellia</taxon>
        <taxon>Tissierellales</taxon>
        <taxon>Peptoniphilaceae</taxon>
        <taxon>Finegoldia</taxon>
    </lineage>
</organism>
<evidence type="ECO:0000256" key="6">
    <source>
        <dbReference type="PIRNR" id="PIRNR018968"/>
    </source>
</evidence>
<dbReference type="InterPro" id="IPR003838">
    <property type="entry name" value="ABC3_permease_C"/>
</dbReference>
<keyword evidence="4 6" id="KW-1133">Transmembrane helix</keyword>
<comment type="subcellular location">
    <subcellularLocation>
        <location evidence="1 6">Cell membrane</location>
        <topology evidence="1 6">Multi-pass membrane protein</topology>
    </subcellularLocation>
</comment>
<comment type="caution">
    <text evidence="8">The sequence shown here is derived from an EMBL/GenBank/DDBJ whole genome shotgun (WGS) entry which is preliminary data.</text>
</comment>
<feature type="domain" description="ABC3 transporter permease C-terminal" evidence="7">
    <location>
        <begin position="59"/>
        <end position="177"/>
    </location>
</feature>
<dbReference type="GO" id="GO:0005886">
    <property type="term" value="C:plasma membrane"/>
    <property type="evidence" value="ECO:0007669"/>
    <property type="project" value="UniProtKB-SubCell"/>
</dbReference>
<protein>
    <submittedName>
        <fullName evidence="8">ABC transporter permease</fullName>
    </submittedName>
</protein>
<dbReference type="PANTHER" id="PTHR46795">
    <property type="entry name" value="ABC TRANSPORTER PERMEASE-RELATED-RELATED"/>
    <property type="match status" value="1"/>
</dbReference>
<accession>A0A233V3Z4</accession>
<dbReference type="Proteomes" id="UP000215413">
    <property type="component" value="Unassembled WGS sequence"/>
</dbReference>
<keyword evidence="5 6" id="KW-0472">Membrane</keyword>
<evidence type="ECO:0000256" key="1">
    <source>
        <dbReference type="ARBA" id="ARBA00004651"/>
    </source>
</evidence>
<evidence type="ECO:0000313" key="9">
    <source>
        <dbReference type="Proteomes" id="UP000215413"/>
    </source>
</evidence>
<evidence type="ECO:0000259" key="7">
    <source>
        <dbReference type="Pfam" id="PF02687"/>
    </source>
</evidence>
<gene>
    <name evidence="8" type="ORF">B9N49_05970</name>
</gene>
<dbReference type="GO" id="GO:0055085">
    <property type="term" value="P:transmembrane transport"/>
    <property type="evidence" value="ECO:0007669"/>
    <property type="project" value="UniProtKB-UniRule"/>
</dbReference>
<dbReference type="InterPro" id="IPR027022">
    <property type="entry name" value="ABC_permease_BceB-typ"/>
</dbReference>
<reference evidence="9" key="1">
    <citation type="submission" date="2017-04" db="EMBL/GenBank/DDBJ databases">
        <title>Finegoldia magna isolated from orthopedic joint implant-associated infections.</title>
        <authorList>
            <person name="Bjorklund S."/>
            <person name="Bruggemann H."/>
            <person name="Jensen A."/>
            <person name="Hellmark B."/>
            <person name="Soderquist B."/>
        </authorList>
    </citation>
    <scope>NUCLEOTIDE SEQUENCE [LARGE SCALE GENOMIC DNA]</scope>
    <source>
        <strain evidence="9">CCUG 54800</strain>
    </source>
</reference>
<dbReference type="EMBL" id="NDYC01000026">
    <property type="protein sequence ID" value="OXZ27122.1"/>
    <property type="molecule type" value="Genomic_DNA"/>
</dbReference>
<evidence type="ECO:0000256" key="4">
    <source>
        <dbReference type="ARBA" id="ARBA00022989"/>
    </source>
</evidence>